<proteinExistence type="predicted"/>
<dbReference type="PANTHER" id="PTHR24114:SF2">
    <property type="entry name" value="F-BOX DOMAIN-CONTAINING PROTEIN-RELATED"/>
    <property type="match status" value="1"/>
</dbReference>
<evidence type="ECO:0000256" key="1">
    <source>
        <dbReference type="SAM" id="MobiDB-lite"/>
    </source>
</evidence>
<feature type="compositionally biased region" description="Basic and acidic residues" evidence="1">
    <location>
        <begin position="305"/>
        <end position="319"/>
    </location>
</feature>
<dbReference type="Proteomes" id="UP000053110">
    <property type="component" value="Unassembled WGS sequence"/>
</dbReference>
<dbReference type="Gene3D" id="3.80.10.10">
    <property type="entry name" value="Ribonuclease Inhibitor"/>
    <property type="match status" value="1"/>
</dbReference>
<protein>
    <submittedName>
        <fullName evidence="3">Bgt-502</fullName>
    </submittedName>
    <submittedName>
        <fullName evidence="2">Microtubule-associated protein</fullName>
    </submittedName>
</protein>
<feature type="region of interest" description="Disordered" evidence="1">
    <location>
        <begin position="74"/>
        <end position="96"/>
    </location>
</feature>
<feature type="compositionally biased region" description="Polar residues" evidence="1">
    <location>
        <begin position="869"/>
        <end position="891"/>
    </location>
</feature>
<evidence type="ECO:0000313" key="2">
    <source>
        <dbReference type="EMBL" id="EPQ65987.1"/>
    </source>
</evidence>
<dbReference type="InterPro" id="IPR052394">
    <property type="entry name" value="LRR-containing"/>
</dbReference>
<feature type="compositionally biased region" description="Polar residues" evidence="1">
    <location>
        <begin position="955"/>
        <end position="972"/>
    </location>
</feature>
<dbReference type="SUPFAM" id="SSF52047">
    <property type="entry name" value="RNI-like"/>
    <property type="match status" value="1"/>
</dbReference>
<evidence type="ECO:0000313" key="4">
    <source>
        <dbReference type="Proteomes" id="UP000053110"/>
    </source>
</evidence>
<gene>
    <name evidence="2" type="ORF">BGT96224_502</name>
    <name evidence="3" type="ORF">BGT96224V2_LOCUS2255</name>
</gene>
<feature type="compositionally biased region" description="Acidic residues" evidence="1">
    <location>
        <begin position="973"/>
        <end position="983"/>
    </location>
</feature>
<reference evidence="2" key="2">
    <citation type="submission" date="2013-01" db="EMBL/GenBank/DDBJ databases">
        <title>The wheat powdery mildew genome reveals unique evolution of an obligate biotroph.</title>
        <authorList>
            <person name="Oberhaensli S."/>
            <person name="Wicker T."/>
            <person name="Keller B."/>
        </authorList>
    </citation>
    <scope>NUCLEOTIDE SEQUENCE</scope>
    <source>
        <strain evidence="2">96224</strain>
    </source>
</reference>
<dbReference type="AlphaFoldDB" id="A0A061HJR6"/>
<dbReference type="OrthoDB" id="8436363at2759"/>
<dbReference type="PANTHER" id="PTHR24114">
    <property type="entry name" value="LEUCINE RICH REPEAT FAMILY PROTEIN"/>
    <property type="match status" value="1"/>
</dbReference>
<evidence type="ECO:0000313" key="3">
    <source>
        <dbReference type="EMBL" id="SUZ09094.1"/>
    </source>
</evidence>
<sequence>MESIPEIGYGYVNPHASLIYPEGFNDEILQAHTTRRDILPASIKDARLVTDNGSHSKKKLGAVSSKGNLVPHLPTFSKTVPADRPTVSSNSSMTNRRNSWLSSISSRLSSASNSLQPPVISTKFPISANENADSAIPTSPKVAVVPKPCGISPHTPSSPRYSQSNFLQSAFRRLSNSGGLQSMKSNHEKQICERRILNIDQNRERCRIKELNGIKLRKVAFCVDVEVACETKYHDERDENERTSGKRQKKKQANNSEDNKNELDTSNSVKQREKLDDVPSGAISGVDNNLPGTEKESRKKQKKKRNEEERKARKEKKRELAEENGILPIEFVKNNSDTSLVSSVNNSKAQSSPTTDPVRIYRRCCQLRETPILQGIIEQLADTKNHSRIPGVLHKIDLTGIWLEFSNLTTLCDYLAIVPVNELIMENCGMNDEGLRIILASLLAAKCPNWESRRAKGAKDKQTTQGGFIEKVSLKNNPKIGENGWLYICTFIAMCRSLKSMDLSQIPFPQTPIVNSTPQNETLNSSRKYIGGTSKILGKAIGNRSGGRGLELLNIAESGLHSNQLGDLVDGAIKSGLCRLGIAGNNISPEGMQHIVRFIREGHCEGLDLGGNDLRDQLITIAEALNEKNVLYALSLADCNLIPESLWALFPALVKLKNFRFIDLSKNPELFSSEPSALSLFRRYLPKIKTLKRIHLNSVSLTAEQAIALAEILPESQTLAHINIMDNPLRTSLVATDGKNKATQEEACALYASLMAAVRVSRSIICVDIEVPSPESSEIVKALAKQVVAYCLRNMEHGPVAEISANSDSFPEEEKEVEIPDVLLKLVGHSEKIIADKPDVKDSSAADEDYVIGGTGVVKALSICLRNRGNNSRPPSTLSETQVSRSTTNLQGEPAKDMSKNLLGSARNIRARLQPAVKEAKAGDAASFQRLLFLDETLDGIIRRFEDEFPETRLPSRTTSSAGSSRIVQTGSDENDSTELETPDCEMEPIDTETQVLNDNSSCLRPVISRHNSDVSLASRALGEEEGRIHRYGQQLKRSILNPDGSEINDKSVLVEWPVHLEMLRGMMEGMGGEEIKDRILTEGHSTLFEELDNKSSALHQKLKSQDPEAWQKFVHSQEIIKRT</sequence>
<name>A0A061HJR6_BLUGR</name>
<feature type="region of interest" description="Disordered" evidence="1">
    <location>
        <begin position="952"/>
        <end position="983"/>
    </location>
</feature>
<feature type="region of interest" description="Disordered" evidence="1">
    <location>
        <begin position="869"/>
        <end position="898"/>
    </location>
</feature>
<organism evidence="3">
    <name type="scientific">Blumeria graminis f. sp. tritici 96224</name>
    <dbReference type="NCBI Taxonomy" id="1268274"/>
    <lineage>
        <taxon>Eukaryota</taxon>
        <taxon>Fungi</taxon>
        <taxon>Dikarya</taxon>
        <taxon>Ascomycota</taxon>
        <taxon>Pezizomycotina</taxon>
        <taxon>Leotiomycetes</taxon>
        <taxon>Erysiphales</taxon>
        <taxon>Erysiphaceae</taxon>
        <taxon>Blumeria</taxon>
    </lineage>
</organism>
<dbReference type="EMBL" id="UIGY01000039">
    <property type="protein sequence ID" value="SUZ09094.1"/>
    <property type="molecule type" value="Genomic_DNA"/>
</dbReference>
<reference evidence="4" key="1">
    <citation type="journal article" date="2013" name="Nat. Genet.">
        <title>The wheat powdery mildew genome shows the unique evolution of an obligate biotroph.</title>
        <authorList>
            <person name="Wicker T."/>
            <person name="Oberhaensli S."/>
            <person name="Parlange F."/>
            <person name="Buchmann J.P."/>
            <person name="Shatalina M."/>
            <person name="Roffler S."/>
            <person name="Ben-David R."/>
            <person name="Dolezel J."/>
            <person name="Simkova H."/>
            <person name="Schulze-Lefert P."/>
            <person name="Spanu P.D."/>
            <person name="Bruggmann R."/>
            <person name="Amselem J."/>
            <person name="Quesneville H."/>
            <person name="Ver Loren van Themaat E."/>
            <person name="Paape T."/>
            <person name="Shimizu K.K."/>
            <person name="Keller B."/>
        </authorList>
    </citation>
    <scope>NUCLEOTIDE SEQUENCE [LARGE SCALE GENOMIC DNA]</scope>
    <source>
        <strain evidence="4">96224</strain>
    </source>
</reference>
<reference evidence="3" key="3">
    <citation type="submission" date="2018-07" db="EMBL/GenBank/DDBJ databases">
        <authorList>
            <person name="Quirk P.G."/>
            <person name="Krulwich T.A."/>
        </authorList>
    </citation>
    <scope>NUCLEOTIDE SEQUENCE</scope>
    <source>
        <strain evidence="3">96224</strain>
    </source>
</reference>
<dbReference type="InterPro" id="IPR032675">
    <property type="entry name" value="LRR_dom_sf"/>
</dbReference>
<dbReference type="HOGENOM" id="CLU_004016_0_0_1"/>
<dbReference type="EMBL" id="KE375012">
    <property type="protein sequence ID" value="EPQ65987.1"/>
    <property type="molecule type" value="Genomic_DNA"/>
</dbReference>
<feature type="region of interest" description="Disordered" evidence="1">
    <location>
        <begin position="235"/>
        <end position="319"/>
    </location>
</feature>
<accession>A0A061HJR6</accession>
<feature type="compositionally biased region" description="Basic and acidic residues" evidence="1">
    <location>
        <begin position="235"/>
        <end position="244"/>
    </location>
</feature>